<protein>
    <submittedName>
        <fullName evidence="2">Uncharacterized protein</fullName>
    </submittedName>
</protein>
<reference evidence="2 3" key="1">
    <citation type="journal article" date="2016" name="DNA Res.">
        <title>The draft genome of MD-2 pineapple using hybrid error correction of long reads.</title>
        <authorList>
            <person name="Redwan R.M."/>
            <person name="Saidin A."/>
            <person name="Kumar S.V."/>
        </authorList>
    </citation>
    <scope>NUCLEOTIDE SEQUENCE [LARGE SCALE GENOMIC DNA]</scope>
    <source>
        <strain evidence="3">cv. MD2</strain>
        <tissue evidence="2">Leaf</tissue>
    </source>
</reference>
<evidence type="ECO:0000313" key="3">
    <source>
        <dbReference type="Proteomes" id="UP000092600"/>
    </source>
</evidence>
<accession>A0A199UH48</accession>
<dbReference type="EMBL" id="LSRQ01008282">
    <property type="protein sequence ID" value="OAY64068.1"/>
    <property type="molecule type" value="Genomic_DNA"/>
</dbReference>
<evidence type="ECO:0000256" key="1">
    <source>
        <dbReference type="SAM" id="MobiDB-lite"/>
    </source>
</evidence>
<feature type="compositionally biased region" description="Acidic residues" evidence="1">
    <location>
        <begin position="78"/>
        <end position="90"/>
    </location>
</feature>
<sequence>MAPVQLSYTRLLQEVSEQLRIEVPSFVLTAYNHQDMRFTCQAKIIEIDTSFGCCPQSGVDNSEVQPAKRRRKLFLEPTQEDAEDAEKNED</sequence>
<gene>
    <name evidence="2" type="ORF">ACMD2_21321</name>
</gene>
<dbReference type="Proteomes" id="UP000092600">
    <property type="component" value="Unassembled WGS sequence"/>
</dbReference>
<name>A0A199UH48_ANACO</name>
<evidence type="ECO:0000313" key="2">
    <source>
        <dbReference type="EMBL" id="OAY64068.1"/>
    </source>
</evidence>
<proteinExistence type="predicted"/>
<comment type="caution">
    <text evidence="2">The sequence shown here is derived from an EMBL/GenBank/DDBJ whole genome shotgun (WGS) entry which is preliminary data.</text>
</comment>
<feature type="region of interest" description="Disordered" evidence="1">
    <location>
        <begin position="68"/>
        <end position="90"/>
    </location>
</feature>
<organism evidence="2 3">
    <name type="scientific">Ananas comosus</name>
    <name type="common">Pineapple</name>
    <name type="synonym">Ananas ananas</name>
    <dbReference type="NCBI Taxonomy" id="4615"/>
    <lineage>
        <taxon>Eukaryota</taxon>
        <taxon>Viridiplantae</taxon>
        <taxon>Streptophyta</taxon>
        <taxon>Embryophyta</taxon>
        <taxon>Tracheophyta</taxon>
        <taxon>Spermatophyta</taxon>
        <taxon>Magnoliopsida</taxon>
        <taxon>Liliopsida</taxon>
        <taxon>Poales</taxon>
        <taxon>Bromeliaceae</taxon>
        <taxon>Bromelioideae</taxon>
        <taxon>Ananas</taxon>
    </lineage>
</organism>
<dbReference type="AlphaFoldDB" id="A0A199UH48"/>